<proteinExistence type="predicted"/>
<dbReference type="EMBL" id="CAXAMM010000270">
    <property type="protein sequence ID" value="CAK8986786.1"/>
    <property type="molecule type" value="Genomic_DNA"/>
</dbReference>
<comment type="caution">
    <text evidence="1">The sequence shown here is derived from an EMBL/GenBank/DDBJ whole genome shotgun (WGS) entry which is preliminary data.</text>
</comment>
<gene>
    <name evidence="1" type="ORF">SCF082_LOCUS697</name>
</gene>
<organism evidence="1 2">
    <name type="scientific">Durusdinium trenchii</name>
    <dbReference type="NCBI Taxonomy" id="1381693"/>
    <lineage>
        <taxon>Eukaryota</taxon>
        <taxon>Sar</taxon>
        <taxon>Alveolata</taxon>
        <taxon>Dinophyceae</taxon>
        <taxon>Suessiales</taxon>
        <taxon>Symbiodiniaceae</taxon>
        <taxon>Durusdinium</taxon>
    </lineage>
</organism>
<name>A0ABP0H9A4_9DINO</name>
<sequence>MPRVLSSFASLGVGEDRSFDTCQVPEGLARRRMLTSFEEKTGPDLEQACAKERLKEQDIEDESKEASADVLAYSAREHAIHEAWKHAERANELSKESAEAALEAANESMEARRILDQHDIIAIENQTQADVAKAEAVQGLESCSAWPLATLPVPLEKWLCRGLLRCSRGSQRHLSAFL</sequence>
<accession>A0ABP0H9A4</accession>
<evidence type="ECO:0000313" key="1">
    <source>
        <dbReference type="EMBL" id="CAK8986786.1"/>
    </source>
</evidence>
<keyword evidence="2" id="KW-1185">Reference proteome</keyword>
<reference evidence="1 2" key="1">
    <citation type="submission" date="2024-02" db="EMBL/GenBank/DDBJ databases">
        <authorList>
            <person name="Chen Y."/>
            <person name="Shah S."/>
            <person name="Dougan E. K."/>
            <person name="Thang M."/>
            <person name="Chan C."/>
        </authorList>
    </citation>
    <scope>NUCLEOTIDE SEQUENCE [LARGE SCALE GENOMIC DNA]</scope>
</reference>
<protein>
    <submittedName>
        <fullName evidence="1">Periaxin</fullName>
    </submittedName>
</protein>
<dbReference type="Proteomes" id="UP001642464">
    <property type="component" value="Unassembled WGS sequence"/>
</dbReference>
<evidence type="ECO:0000313" key="2">
    <source>
        <dbReference type="Proteomes" id="UP001642464"/>
    </source>
</evidence>